<dbReference type="Gene3D" id="2.30.30.490">
    <property type="match status" value="1"/>
</dbReference>
<name>A0A1D1ZK63_9ARAE</name>
<dbReference type="InterPro" id="IPR001025">
    <property type="entry name" value="BAH_dom"/>
</dbReference>
<dbReference type="EMBL" id="GDJX01010550">
    <property type="protein sequence ID" value="JAT57386.1"/>
    <property type="molecule type" value="Transcribed_RNA"/>
</dbReference>
<reference evidence="4" key="1">
    <citation type="submission" date="2015-07" db="EMBL/GenBank/DDBJ databases">
        <title>Transcriptome Assembly of Anthurium amnicola.</title>
        <authorList>
            <person name="Suzuki J."/>
        </authorList>
    </citation>
    <scope>NUCLEOTIDE SEQUENCE</scope>
</reference>
<sequence length="530" mass="60329">MSQPEEAVQFTWGEKKGRGKDKNVHFYGSFVYDGVDYSLYDCVYLYQQDEPEPYIGKIVKIWEQPVQKKRVKILWFFRPIEVRNFLRGYEEPLKNEIFLASGEGVGVVDVNPLEAISGKCNVICTLKDERNTQPSDEELKMADYIFYRTFDVGNYTISDKIGDSVAGVEAKHIFNWEEVVNNSVGDGRSDKNGASKKSPHTVSPGPEATGGKTMPRSEPALATPSRAGPPDAFDDKPSKKIKLVDSPKPAEYLLKSGSSVRKHGVSSDGIDKKISVEVARLSEDKAKSKNNADLVGPDEGFAKKRKLDTVTNRSSDKSIKIESPVLPMDERQTTNETVVVPRRTEVDTSKWFTLRWEDKILKAHEQGTLVLLENFPWAYTSEEIEDLIYHFFKKKCNARVIESCTFSNPHHGQALIICKTRADADEIVKELKERVLMLTHRRPLVGRRAIPRPSAKSSKFFGHYYIDRLKMQREEWKKAVSTSHCSQANTIEFEMGMDWVLLQEQSKSWWSELHKGHEEEMKQAAQKPKS</sequence>
<dbReference type="Pfam" id="PF01426">
    <property type="entry name" value="BAH"/>
    <property type="match status" value="1"/>
</dbReference>
<dbReference type="PANTHER" id="PTHR47073:SF2">
    <property type="entry name" value="PROTEIN ANTI-SILENCING 1"/>
    <property type="match status" value="1"/>
</dbReference>
<dbReference type="FunFam" id="2.30.30.490:FF:000017">
    <property type="entry name" value="Bromo-adjacent homology (BAH) domain-containing protein"/>
    <property type="match status" value="1"/>
</dbReference>
<evidence type="ECO:0000313" key="3">
    <source>
        <dbReference type="EMBL" id="JAT57386.1"/>
    </source>
</evidence>
<evidence type="ECO:0000259" key="2">
    <source>
        <dbReference type="PROSITE" id="PS51038"/>
    </source>
</evidence>
<proteinExistence type="predicted"/>
<dbReference type="GO" id="GO:0003723">
    <property type="term" value="F:RNA binding"/>
    <property type="evidence" value="ECO:0007669"/>
    <property type="project" value="TreeGrafter"/>
</dbReference>
<dbReference type="PANTHER" id="PTHR47073">
    <property type="entry name" value="PROTEIN ANTI-SILENCING 1"/>
    <property type="match status" value="1"/>
</dbReference>
<dbReference type="CDD" id="cd00590">
    <property type="entry name" value="RRM_SF"/>
    <property type="match status" value="1"/>
</dbReference>
<accession>A0A1D1ZK63</accession>
<evidence type="ECO:0000313" key="4">
    <source>
        <dbReference type="EMBL" id="JAT67125.1"/>
    </source>
</evidence>
<gene>
    <name evidence="4" type="primary">Bahcc1_1</name>
    <name evidence="3" type="synonym">Bahcc1_2</name>
    <name evidence="4" type="ORF">g.84315</name>
    <name evidence="3" type="ORF">g.84317</name>
</gene>
<organism evidence="4">
    <name type="scientific">Anthurium amnicola</name>
    <dbReference type="NCBI Taxonomy" id="1678845"/>
    <lineage>
        <taxon>Eukaryota</taxon>
        <taxon>Viridiplantae</taxon>
        <taxon>Streptophyta</taxon>
        <taxon>Embryophyta</taxon>
        <taxon>Tracheophyta</taxon>
        <taxon>Spermatophyta</taxon>
        <taxon>Magnoliopsida</taxon>
        <taxon>Liliopsida</taxon>
        <taxon>Araceae</taxon>
        <taxon>Pothoideae</taxon>
        <taxon>Potheae</taxon>
        <taxon>Anthurium</taxon>
    </lineage>
</organism>
<dbReference type="GO" id="GO:0003682">
    <property type="term" value="F:chromatin binding"/>
    <property type="evidence" value="ECO:0007669"/>
    <property type="project" value="InterPro"/>
</dbReference>
<evidence type="ECO:0000256" key="1">
    <source>
        <dbReference type="SAM" id="MobiDB-lite"/>
    </source>
</evidence>
<dbReference type="Gene3D" id="3.30.70.330">
    <property type="match status" value="1"/>
</dbReference>
<dbReference type="AlphaFoldDB" id="A0A1D1ZK63"/>
<protein>
    <submittedName>
        <fullName evidence="4">BAH and coiled-coil domain-containing protein 1</fullName>
    </submittedName>
</protein>
<dbReference type="InterPro" id="IPR012677">
    <property type="entry name" value="Nucleotide-bd_a/b_plait_sf"/>
</dbReference>
<feature type="region of interest" description="Disordered" evidence="1">
    <location>
        <begin position="184"/>
        <end position="244"/>
    </location>
</feature>
<dbReference type="EMBL" id="GDJX01000811">
    <property type="protein sequence ID" value="JAT67125.1"/>
    <property type="molecule type" value="Transcribed_RNA"/>
</dbReference>
<dbReference type="InterPro" id="IPR043151">
    <property type="entry name" value="BAH_sf"/>
</dbReference>
<feature type="domain" description="BAH" evidence="2">
    <location>
        <begin position="35"/>
        <end position="161"/>
    </location>
</feature>
<feature type="compositionally biased region" description="Basic and acidic residues" evidence="1">
    <location>
        <begin position="233"/>
        <end position="244"/>
    </location>
</feature>
<dbReference type="PROSITE" id="PS51038">
    <property type="entry name" value="BAH"/>
    <property type="match status" value="1"/>
</dbReference>